<dbReference type="Gene3D" id="2.40.128.130">
    <property type="entry name" value="Autotransporter beta-domain"/>
    <property type="match status" value="1"/>
</dbReference>
<keyword evidence="1" id="KW-0378">Hydrolase</keyword>
<keyword evidence="2" id="KW-0732">Signal</keyword>
<dbReference type="GO" id="GO:0016798">
    <property type="term" value="F:hydrolase activity, acting on glycosyl bonds"/>
    <property type="evidence" value="ECO:0007669"/>
    <property type="project" value="InterPro"/>
</dbReference>
<evidence type="ECO:0000256" key="1">
    <source>
        <dbReference type="ARBA" id="ARBA00022801"/>
    </source>
</evidence>
<evidence type="ECO:0000313" key="4">
    <source>
        <dbReference type="EMBL" id="SHL86269.1"/>
    </source>
</evidence>
<dbReference type="InterPro" id="IPR005546">
    <property type="entry name" value="Autotransporte_beta"/>
</dbReference>
<evidence type="ECO:0000256" key="2">
    <source>
        <dbReference type="SAM" id="SignalP"/>
    </source>
</evidence>
<dbReference type="InterPro" id="IPR008979">
    <property type="entry name" value="Galactose-bd-like_sf"/>
</dbReference>
<dbReference type="AlphaFoldDB" id="A0A1M7E4B6"/>
<dbReference type="SUPFAM" id="SSF49785">
    <property type="entry name" value="Galactose-binding domain-like"/>
    <property type="match status" value="1"/>
</dbReference>
<sequence length="494" mass="51552">MRDTKFGAAVALMASVSTISAAQAQNLIVNGDFESGNISGWSTSLNNGGAYVSGNSNSGLYSMGVYDNNGPGTVSQAVNVSAGTYTLSFAIRPSATTSPANSVSVLFDGQTVLTFGGEGANAWRTETFTVTVADGTKTLEFDVATCAGCGSFFFDDVSLVLVSPTPSGPIVTDAQILAELKLQAAQQGVILTDAQNRAVLTQLRQRMSSVSTDQVSRNATGSTDAATSASVLSFSTSNSGVSRNGRWAMWFDTSADQLEADWNPDVSGFQARQQFGVDYSFDNGWVGGISAGIGTFDNDFANGGSLSGDSYWIAPYLGANVGGWLMTVQAAYTYTDYDSFNTGLGIVDSTSGQRYSASASLSREFALGSGYRITPEAAVSVGQEDISRLAALPFAAVDDPYFFNARMGGELSYDLASGGRVYGQAFAEYTDTNGDGSATYLSTGYEAEEWSATIGGGFDIPVGERGRLGLDGRVRGLGSDTHVYGLSASYSVSF</sequence>
<feature type="domain" description="Autotransporter" evidence="3">
    <location>
        <begin position="242"/>
        <end position="494"/>
    </location>
</feature>
<feature type="chain" id="PRO_5012341967" description="Autotransporter domain-containing protein" evidence="2">
    <location>
        <begin position="25"/>
        <end position="494"/>
    </location>
</feature>
<dbReference type="InterPro" id="IPR003305">
    <property type="entry name" value="CenC_carb-bd"/>
</dbReference>
<evidence type="ECO:0000313" key="5">
    <source>
        <dbReference type="Proteomes" id="UP000183974"/>
    </source>
</evidence>
<dbReference type="RefSeq" id="WP_084729111.1">
    <property type="nucleotide sequence ID" value="NZ_BMLR01000006.1"/>
</dbReference>
<keyword evidence="5" id="KW-1185">Reference proteome</keyword>
<dbReference type="OrthoDB" id="7844496at2"/>
<proteinExistence type="predicted"/>
<reference evidence="4 5" key="1">
    <citation type="submission" date="2016-11" db="EMBL/GenBank/DDBJ databases">
        <authorList>
            <person name="Jaros S."/>
            <person name="Januszkiewicz K."/>
            <person name="Wedrychowicz H."/>
        </authorList>
    </citation>
    <scope>NUCLEOTIDE SEQUENCE [LARGE SCALE GENOMIC DNA]</scope>
    <source>
        <strain evidence="4 5">DSM 29589</strain>
    </source>
</reference>
<organism evidence="4 5">
    <name type="scientific">Roseovarius pacificus</name>
    <dbReference type="NCBI Taxonomy" id="337701"/>
    <lineage>
        <taxon>Bacteria</taxon>
        <taxon>Pseudomonadati</taxon>
        <taxon>Pseudomonadota</taxon>
        <taxon>Alphaproteobacteria</taxon>
        <taxon>Rhodobacterales</taxon>
        <taxon>Roseobacteraceae</taxon>
        <taxon>Roseovarius</taxon>
    </lineage>
</organism>
<accession>A0A1M7E4B6</accession>
<dbReference type="Gene3D" id="2.60.120.260">
    <property type="entry name" value="Galactose-binding domain-like"/>
    <property type="match status" value="1"/>
</dbReference>
<protein>
    <recommendedName>
        <fullName evidence="3">Autotransporter domain-containing protein</fullName>
    </recommendedName>
</protein>
<dbReference type="SMART" id="SM00869">
    <property type="entry name" value="Autotransporter"/>
    <property type="match status" value="1"/>
</dbReference>
<feature type="signal peptide" evidence="2">
    <location>
        <begin position="1"/>
        <end position="24"/>
    </location>
</feature>
<evidence type="ECO:0000259" key="3">
    <source>
        <dbReference type="PROSITE" id="PS51208"/>
    </source>
</evidence>
<dbReference type="EMBL" id="FRBR01000006">
    <property type="protein sequence ID" value="SHL86269.1"/>
    <property type="molecule type" value="Genomic_DNA"/>
</dbReference>
<dbReference type="InterPro" id="IPR036709">
    <property type="entry name" value="Autotransporte_beta_dom_sf"/>
</dbReference>
<dbReference type="STRING" id="337701.SAMN05444398_106172"/>
<dbReference type="Pfam" id="PF03797">
    <property type="entry name" value="Autotransporter"/>
    <property type="match status" value="1"/>
</dbReference>
<gene>
    <name evidence="4" type="ORF">SAMN05444398_106172</name>
</gene>
<name>A0A1M7E4B6_9RHOB</name>
<dbReference type="PROSITE" id="PS51208">
    <property type="entry name" value="AUTOTRANSPORTER"/>
    <property type="match status" value="1"/>
</dbReference>
<dbReference type="Pfam" id="PF02018">
    <property type="entry name" value="CBM_4_9"/>
    <property type="match status" value="1"/>
</dbReference>
<dbReference type="Proteomes" id="UP000183974">
    <property type="component" value="Unassembled WGS sequence"/>
</dbReference>
<dbReference type="SUPFAM" id="SSF103515">
    <property type="entry name" value="Autotransporter"/>
    <property type="match status" value="1"/>
</dbReference>